<dbReference type="Proteomes" id="UP000593578">
    <property type="component" value="Unassembled WGS sequence"/>
</dbReference>
<keyword evidence="1" id="KW-0732">Signal</keyword>
<name>A0A7J8NUM3_GOSRA</name>
<evidence type="ECO:0000313" key="3">
    <source>
        <dbReference type="EMBL" id="MBA0580721.1"/>
    </source>
</evidence>
<feature type="signal peptide" evidence="1">
    <location>
        <begin position="1"/>
        <end position="18"/>
    </location>
</feature>
<feature type="domain" description="Zinc knuckle CX2CX4HX4C" evidence="2">
    <location>
        <begin position="81"/>
        <end position="129"/>
    </location>
</feature>
<evidence type="ECO:0000313" key="4">
    <source>
        <dbReference type="Proteomes" id="UP000593578"/>
    </source>
</evidence>
<dbReference type="Pfam" id="PF14392">
    <property type="entry name" value="zf-CCHC_4"/>
    <property type="match status" value="1"/>
</dbReference>
<dbReference type="InterPro" id="IPR025836">
    <property type="entry name" value="Zn_knuckle_CX2CX4HX4C"/>
</dbReference>
<sequence>FLSSRFLCLDFVLPLVLGVHLFVLHDCCLGVTAEFVMESDFQALSIREKEEEELGDQSLCLFGREILGNRLNSYMRIRVRLDIRQPLLRWKKIRKQGKGCLDASFNNERIPTICYLCGLICYSESNCRKLIDIGEGEVVRAWLETIRAEIRDMRSILSNFSSKVGIGVANKENIVGDDLGDNSVGPVDELDVNIKHTEASVIETDDLKKRPRSTVDDTVDGKPFGVMDAHVAEAIIMRKALSWIKDSNCDQIVIELDCMEVFNALGQASSRVANKTAYSFVRVALLYASRIVWDLIPSCLNSILFFEFLIANARIRMDIRNGSKPIGLGLSWSSYLVFV</sequence>
<comment type="caution">
    <text evidence="3">The sequence shown here is derived from an EMBL/GenBank/DDBJ whole genome shotgun (WGS) entry which is preliminary data.</text>
</comment>
<evidence type="ECO:0000256" key="1">
    <source>
        <dbReference type="SAM" id="SignalP"/>
    </source>
</evidence>
<reference evidence="3 4" key="1">
    <citation type="journal article" date="2019" name="Genome Biol. Evol.">
        <title>Insights into the evolution of the New World diploid cottons (Gossypium, subgenus Houzingenia) based on genome sequencing.</title>
        <authorList>
            <person name="Grover C.E."/>
            <person name="Arick M.A. 2nd"/>
            <person name="Thrash A."/>
            <person name="Conover J.L."/>
            <person name="Sanders W.S."/>
            <person name="Peterson D.G."/>
            <person name="Frelichowski J.E."/>
            <person name="Scheffler J.A."/>
            <person name="Scheffler B.E."/>
            <person name="Wendel J.F."/>
        </authorList>
    </citation>
    <scope>NUCLEOTIDE SEQUENCE [LARGE SCALE GENOMIC DNA]</scope>
    <source>
        <strain evidence="3">8</strain>
        <tissue evidence="3">Leaf</tissue>
    </source>
</reference>
<dbReference type="EMBL" id="JABEZZ010000002">
    <property type="protein sequence ID" value="MBA0580721.1"/>
    <property type="molecule type" value="Genomic_DNA"/>
</dbReference>
<evidence type="ECO:0000259" key="2">
    <source>
        <dbReference type="Pfam" id="PF14392"/>
    </source>
</evidence>
<protein>
    <recommendedName>
        <fullName evidence="2">Zinc knuckle CX2CX4HX4C domain-containing protein</fullName>
    </recommendedName>
</protein>
<gene>
    <name evidence="3" type="ORF">Gorai_022927</name>
</gene>
<organism evidence="3 4">
    <name type="scientific">Gossypium raimondii</name>
    <name type="common">Peruvian cotton</name>
    <name type="synonym">Gossypium klotzschianum subsp. raimondii</name>
    <dbReference type="NCBI Taxonomy" id="29730"/>
    <lineage>
        <taxon>Eukaryota</taxon>
        <taxon>Viridiplantae</taxon>
        <taxon>Streptophyta</taxon>
        <taxon>Embryophyta</taxon>
        <taxon>Tracheophyta</taxon>
        <taxon>Spermatophyta</taxon>
        <taxon>Magnoliopsida</taxon>
        <taxon>eudicotyledons</taxon>
        <taxon>Gunneridae</taxon>
        <taxon>Pentapetalae</taxon>
        <taxon>rosids</taxon>
        <taxon>malvids</taxon>
        <taxon>Malvales</taxon>
        <taxon>Malvaceae</taxon>
        <taxon>Malvoideae</taxon>
        <taxon>Gossypium</taxon>
    </lineage>
</organism>
<feature type="chain" id="PRO_5029903240" description="Zinc knuckle CX2CX4HX4C domain-containing protein" evidence="1">
    <location>
        <begin position="19"/>
        <end position="339"/>
    </location>
</feature>
<dbReference type="AlphaFoldDB" id="A0A7J8NUM3"/>
<feature type="non-terminal residue" evidence="3">
    <location>
        <position position="1"/>
    </location>
</feature>
<proteinExistence type="predicted"/>
<accession>A0A7J8NUM3</accession>